<accession>A0A2T9JER0</accession>
<dbReference type="EMBL" id="QDKQ01000077">
    <property type="protein sequence ID" value="PVM82184.1"/>
    <property type="molecule type" value="Genomic_DNA"/>
</dbReference>
<gene>
    <name evidence="2" type="ORF">DDF67_24585</name>
</gene>
<evidence type="ECO:0000313" key="2">
    <source>
        <dbReference type="EMBL" id="PVM82184.1"/>
    </source>
</evidence>
<evidence type="ECO:0000313" key="3">
    <source>
        <dbReference type="Proteomes" id="UP000245073"/>
    </source>
</evidence>
<organism evidence="2 3">
    <name type="scientific">Caulobacter endophyticus</name>
    <dbReference type="NCBI Taxonomy" id="2172652"/>
    <lineage>
        <taxon>Bacteria</taxon>
        <taxon>Pseudomonadati</taxon>
        <taxon>Pseudomonadota</taxon>
        <taxon>Alphaproteobacteria</taxon>
        <taxon>Caulobacterales</taxon>
        <taxon>Caulobacteraceae</taxon>
        <taxon>Caulobacter</taxon>
    </lineage>
</organism>
<protein>
    <submittedName>
        <fullName evidence="2">DUF4255 domain-containing protein</fullName>
    </submittedName>
</protein>
<dbReference type="RefSeq" id="WP_109455359.1">
    <property type="nucleotide sequence ID" value="NZ_QDKQ01000077.1"/>
</dbReference>
<dbReference type="InterPro" id="IPR025351">
    <property type="entry name" value="Pvc16_N"/>
</dbReference>
<dbReference type="AlphaFoldDB" id="A0A2T9JER0"/>
<sequence>MSDFRALATVTSTLRHVLQAAMQADVPGATVTTVRPGEDNSANLPTTGVNLFLYQLTHKAFRANDDLPSQRGDGQAVRRPLAPVELHYLLSCYGDDLKLEPQRLLGSAIAFLNSQPQLTRGQIQAVVADPANSFIAGSDLAEQTDLVRFSPTNLSFDELSRLWSVFLQTHYVLSTTFKASTVMLERPVKTVAALPVQRVGLAASLIRQPQIVRVQAAAGGPIVPSAAIVLQGRDLDGSPTQVEIDGAKVAAGSIGGSEVTLSLPAGLTAGPHTALVRLGVDLGQPGGRMAYASNPATFVLQPVVTKTASKHNVSVTGAQGSGSALRSAVIKVKLDPAVAPRQAATLELLSGAAVAYSFAAPARTTPLAELSIPIEGVKAGTYVVRVRVDGAASAVDLDASQAPVAPKAKIP</sequence>
<dbReference type="Pfam" id="PF14065">
    <property type="entry name" value="Pvc16_N"/>
    <property type="match status" value="1"/>
</dbReference>
<name>A0A2T9JER0_9CAUL</name>
<evidence type="ECO:0000259" key="1">
    <source>
        <dbReference type="Pfam" id="PF14065"/>
    </source>
</evidence>
<dbReference type="OrthoDB" id="527247at2"/>
<proteinExistence type="predicted"/>
<reference evidence="2 3" key="1">
    <citation type="submission" date="2018-04" db="EMBL/GenBank/DDBJ databases">
        <title>The genome sequence of Caulobacter sp. 744.</title>
        <authorList>
            <person name="Gao J."/>
            <person name="Sun J."/>
        </authorList>
    </citation>
    <scope>NUCLEOTIDE SEQUENCE [LARGE SCALE GENOMIC DNA]</scope>
    <source>
        <strain evidence="2 3">774</strain>
    </source>
</reference>
<keyword evidence="3" id="KW-1185">Reference proteome</keyword>
<feature type="domain" description="Pvc16 N-terminal" evidence="1">
    <location>
        <begin position="9"/>
        <end position="198"/>
    </location>
</feature>
<comment type="caution">
    <text evidence="2">The sequence shown here is derived from an EMBL/GenBank/DDBJ whole genome shotgun (WGS) entry which is preliminary data.</text>
</comment>
<dbReference type="Proteomes" id="UP000245073">
    <property type="component" value="Unassembled WGS sequence"/>
</dbReference>